<evidence type="ECO:0000256" key="4">
    <source>
        <dbReference type="ARBA" id="ARBA00022771"/>
    </source>
</evidence>
<dbReference type="PROSITE" id="PS50157">
    <property type="entry name" value="ZINC_FINGER_C2H2_2"/>
    <property type="match status" value="4"/>
</dbReference>
<evidence type="ECO:0000256" key="5">
    <source>
        <dbReference type="ARBA" id="ARBA00022833"/>
    </source>
</evidence>
<dbReference type="InterPro" id="IPR036236">
    <property type="entry name" value="Znf_C2H2_sf"/>
</dbReference>
<reference evidence="11" key="1">
    <citation type="submission" date="2025-08" db="UniProtKB">
        <authorList>
            <consortium name="RefSeq"/>
        </authorList>
    </citation>
    <scope>IDENTIFICATION</scope>
</reference>
<evidence type="ECO:0000256" key="6">
    <source>
        <dbReference type="ARBA" id="ARBA00023242"/>
    </source>
</evidence>
<evidence type="ECO:0000256" key="7">
    <source>
        <dbReference type="PROSITE-ProRule" id="PRU00042"/>
    </source>
</evidence>
<feature type="compositionally biased region" description="Polar residues" evidence="8">
    <location>
        <begin position="189"/>
        <end position="204"/>
    </location>
</feature>
<dbReference type="PANTHER" id="PTHR24406">
    <property type="entry name" value="TRANSCRIPTIONAL REPRESSOR CTCFL-RELATED"/>
    <property type="match status" value="1"/>
</dbReference>
<feature type="region of interest" description="Disordered" evidence="8">
    <location>
        <begin position="165"/>
        <end position="257"/>
    </location>
</feature>
<sequence>MIQLVTNMLEESSNIAASNFISSLVKSLQILCNGQVDFNESIELIGHINVRVDHKFKFNYIVDEQVSKEGDDASTTFLSNSYHSSPPSRLSTKQVPHDEEIIDSQRAKKNVKKSSDIPHDKPRQSASAMGSLSDSEETESAQQKYSVKYDAPVVSETAGNHMVIKVEGDDPSDDCVVLPGSPGEYNECGESSGSLHSEGQQFPGSSGCYVGSQNEHQSGPGPAKKQRQSREQDGDEFLDDKDELREGPDHVSSCGGRRASSEMIGKFAAFECSYCSVILTKQADLTVHSKNCPAPSCYMICLTCGEKFHSKPEMRQHLKFAHSHKTFSCKFCDLMFLSSSGLLSHTKAKHKPDSKTLCQICGQAFHNRANLEGHMNMHLGIRPFTCKKCGKGYGHSKSLMTHEKNCKSVGSSGKSRAAHHMKRQSNRGASAGKKTSAPSQVSQRQGNNMDTDQTHKTALTPTPSAPQAFSYSESVPTYSVYQTMKKTDQQGDSSQQPMSPSHQEFPFSQSYQALQSVDLSNMSTPGQAVGENVYSQPSSEGFVLPQLAYGLYSQELLPEHG</sequence>
<dbReference type="SUPFAM" id="SSF57667">
    <property type="entry name" value="beta-beta-alpha zinc fingers"/>
    <property type="match status" value="2"/>
</dbReference>
<feature type="compositionally biased region" description="Basic residues" evidence="8">
    <location>
        <begin position="416"/>
        <end position="425"/>
    </location>
</feature>
<dbReference type="PROSITE" id="PS00028">
    <property type="entry name" value="ZINC_FINGER_C2H2_1"/>
    <property type="match status" value="3"/>
</dbReference>
<evidence type="ECO:0000313" key="10">
    <source>
        <dbReference type="Proteomes" id="UP000694888"/>
    </source>
</evidence>
<dbReference type="GeneID" id="101859211"/>
<evidence type="ECO:0000256" key="2">
    <source>
        <dbReference type="ARBA" id="ARBA00022723"/>
    </source>
</evidence>
<dbReference type="Gene3D" id="3.30.160.60">
    <property type="entry name" value="Classic Zinc Finger"/>
    <property type="match status" value="2"/>
</dbReference>
<gene>
    <name evidence="11" type="primary">LOC101859211</name>
</gene>
<keyword evidence="6" id="KW-0539">Nucleus</keyword>
<name>A0ABM0JAY5_APLCA</name>
<dbReference type="InterPro" id="IPR013087">
    <property type="entry name" value="Znf_C2H2_type"/>
</dbReference>
<keyword evidence="3" id="KW-0677">Repeat</keyword>
<protein>
    <submittedName>
        <fullName evidence="11">Zinc finger protein 316 isoform X2</fullName>
    </submittedName>
</protein>
<feature type="compositionally biased region" description="Basic and acidic residues" evidence="8">
    <location>
        <begin position="113"/>
        <end position="123"/>
    </location>
</feature>
<evidence type="ECO:0000256" key="1">
    <source>
        <dbReference type="ARBA" id="ARBA00004123"/>
    </source>
</evidence>
<organism evidence="10 11">
    <name type="scientific">Aplysia californica</name>
    <name type="common">California sea hare</name>
    <dbReference type="NCBI Taxonomy" id="6500"/>
    <lineage>
        <taxon>Eukaryota</taxon>
        <taxon>Metazoa</taxon>
        <taxon>Spiralia</taxon>
        <taxon>Lophotrochozoa</taxon>
        <taxon>Mollusca</taxon>
        <taxon>Gastropoda</taxon>
        <taxon>Heterobranchia</taxon>
        <taxon>Euthyneura</taxon>
        <taxon>Tectipleura</taxon>
        <taxon>Aplysiida</taxon>
        <taxon>Aplysioidea</taxon>
        <taxon>Aplysiidae</taxon>
        <taxon>Aplysia</taxon>
    </lineage>
</organism>
<evidence type="ECO:0000259" key="9">
    <source>
        <dbReference type="PROSITE" id="PS50157"/>
    </source>
</evidence>
<keyword evidence="10" id="KW-1185">Reference proteome</keyword>
<evidence type="ECO:0000256" key="8">
    <source>
        <dbReference type="SAM" id="MobiDB-lite"/>
    </source>
</evidence>
<feature type="domain" description="C2H2-type" evidence="9">
    <location>
        <begin position="327"/>
        <end position="355"/>
    </location>
</feature>
<feature type="domain" description="C2H2-type" evidence="9">
    <location>
        <begin position="356"/>
        <end position="383"/>
    </location>
</feature>
<feature type="domain" description="C2H2-type" evidence="9">
    <location>
        <begin position="299"/>
        <end position="327"/>
    </location>
</feature>
<evidence type="ECO:0000313" key="11">
    <source>
        <dbReference type="RefSeq" id="XP_005089515.2"/>
    </source>
</evidence>
<feature type="compositionally biased region" description="Basic and acidic residues" evidence="8">
    <location>
        <begin position="95"/>
        <end position="106"/>
    </location>
</feature>
<proteinExistence type="predicted"/>
<feature type="region of interest" description="Disordered" evidence="8">
    <location>
        <begin position="77"/>
        <end position="147"/>
    </location>
</feature>
<dbReference type="InterPro" id="IPR050888">
    <property type="entry name" value="ZnF_C2H2-type_TF"/>
</dbReference>
<feature type="compositionally biased region" description="Polar residues" evidence="8">
    <location>
        <begin position="77"/>
        <end position="94"/>
    </location>
</feature>
<evidence type="ECO:0000256" key="3">
    <source>
        <dbReference type="ARBA" id="ARBA00022737"/>
    </source>
</evidence>
<feature type="region of interest" description="Disordered" evidence="8">
    <location>
        <begin position="486"/>
        <end position="505"/>
    </location>
</feature>
<dbReference type="Proteomes" id="UP000694888">
    <property type="component" value="Unplaced"/>
</dbReference>
<dbReference type="Pfam" id="PF00096">
    <property type="entry name" value="zf-C2H2"/>
    <property type="match status" value="1"/>
</dbReference>
<keyword evidence="5" id="KW-0862">Zinc</keyword>
<feature type="domain" description="C2H2-type" evidence="9">
    <location>
        <begin position="384"/>
        <end position="415"/>
    </location>
</feature>
<comment type="subcellular location">
    <subcellularLocation>
        <location evidence="1">Nucleus</location>
    </subcellularLocation>
</comment>
<dbReference type="RefSeq" id="XP_005089515.2">
    <property type="nucleotide sequence ID" value="XM_005089458.3"/>
</dbReference>
<dbReference type="SMART" id="SM00355">
    <property type="entry name" value="ZnF_C2H2"/>
    <property type="match status" value="5"/>
</dbReference>
<keyword evidence="2" id="KW-0479">Metal-binding</keyword>
<feature type="compositionally biased region" description="Polar residues" evidence="8">
    <location>
        <begin position="436"/>
        <end position="471"/>
    </location>
</feature>
<feature type="region of interest" description="Disordered" evidence="8">
    <location>
        <begin position="404"/>
        <end position="471"/>
    </location>
</feature>
<feature type="compositionally biased region" description="Polar residues" evidence="8">
    <location>
        <begin position="124"/>
        <end position="133"/>
    </location>
</feature>
<accession>A0ABM0JAY5</accession>
<keyword evidence="4 7" id="KW-0863">Zinc-finger</keyword>